<keyword evidence="1" id="KW-0472">Membrane</keyword>
<name>A0A5B9N4B0_9CAUD</name>
<proteinExistence type="predicted"/>
<keyword evidence="3" id="KW-1185">Reference proteome</keyword>
<evidence type="ECO:0000313" key="2">
    <source>
        <dbReference type="EMBL" id="QEG07309.1"/>
    </source>
</evidence>
<reference evidence="3" key="1">
    <citation type="submission" date="2019-05" db="EMBL/GenBank/DDBJ databases">
        <title>Complete Genome Sequence of Carbapenemase-Producing Klebsiella pneumoniae Siphophage Shelby.</title>
        <authorList>
            <person name="Saldana R."/>
            <person name="Newkirk H."/>
            <person name="Liu M."/>
            <person name="Gill J.J."/>
            <person name="Ramsey J."/>
        </authorList>
    </citation>
    <scope>NUCLEOTIDE SEQUENCE [LARGE SCALE GENOMIC DNA]</scope>
</reference>
<feature type="transmembrane region" description="Helical" evidence="1">
    <location>
        <begin position="315"/>
        <end position="335"/>
    </location>
</feature>
<gene>
    <name evidence="2" type="ORF">CPT_Shelby_048</name>
</gene>
<evidence type="ECO:0000313" key="3">
    <source>
        <dbReference type="Proteomes" id="UP000322073"/>
    </source>
</evidence>
<keyword evidence="1" id="KW-0812">Transmembrane</keyword>
<protein>
    <submittedName>
        <fullName evidence="2">Uncharacterized protein</fullName>
    </submittedName>
</protein>
<accession>A0A5B9N4B0</accession>
<keyword evidence="1" id="KW-1133">Transmembrane helix</keyword>
<dbReference type="EMBL" id="MK931445">
    <property type="protein sequence ID" value="QEG07309.1"/>
    <property type="molecule type" value="Genomic_DNA"/>
</dbReference>
<dbReference type="Proteomes" id="UP000322073">
    <property type="component" value="Segment"/>
</dbReference>
<evidence type="ECO:0000256" key="1">
    <source>
        <dbReference type="SAM" id="Phobius"/>
    </source>
</evidence>
<organism evidence="2 3">
    <name type="scientific">Klebsiella phage Shelby</name>
    <dbReference type="NCBI Taxonomy" id="2580405"/>
    <lineage>
        <taxon>Viruses</taxon>
        <taxon>Duplodnaviria</taxon>
        <taxon>Heunggongvirae</taxon>
        <taxon>Uroviricota</taxon>
        <taxon>Caudoviricetes</taxon>
        <taxon>Drexlerviridae</taxon>
        <taxon>Webervirus</taxon>
        <taxon>Webervirus shelby</taxon>
    </lineage>
</organism>
<sequence>MYDKPHIDYAGRHGINFGTNGASTVDLTGSPWMEGNDGFAITRPQMGNSGQSRVTMLFGKIVPNKYKVTYRGVRPIFSCPEYNKLVVEATAIDLNGAYAGYMCNDAFGSWAEPGDNTFVIMHYKNSDTYKWLPNWRFGNGGYLLNALYQFSGASGNSLPTTKDTANAESAYFWALSSAGATVKYADPVTINGKSYIPIAITMSNENNTVYLYNAAEIKFPRHVSLSVKASVKCADAVGNVNIRAIVRSLGFPNLTVNGSVVTQTENTISGVQGDVVDVKNTILTQSYITATKDDFVSTPPLKVSNYFKGSISSNAGFLISGFTGTIYLILPALWFNDGHPNV</sequence>